<dbReference type="OrthoDB" id="1433475at2"/>
<dbReference type="RefSeq" id="WP_116764157.1">
    <property type="nucleotide sequence ID" value="NZ_QCZH01000019.1"/>
</dbReference>
<dbReference type="InterPro" id="IPR008969">
    <property type="entry name" value="CarboxyPept-like_regulatory"/>
</dbReference>
<dbReference type="SUPFAM" id="SSF49464">
    <property type="entry name" value="Carboxypeptidase regulatory domain-like"/>
    <property type="match status" value="1"/>
</dbReference>
<protein>
    <recommendedName>
        <fullName evidence="3">Carboxypeptidase-like regulatory domain-containing protein</fullName>
    </recommendedName>
</protein>
<dbReference type="AlphaFoldDB" id="A0A2U1JRH4"/>
<reference evidence="1 2" key="1">
    <citation type="submission" date="2018-04" db="EMBL/GenBank/DDBJ databases">
        <title>Flavobacterium sp. nov., isolated from glacier ice.</title>
        <authorList>
            <person name="Liu Q."/>
            <person name="Xin Y.-H."/>
        </authorList>
    </citation>
    <scope>NUCLEOTIDE SEQUENCE [LARGE SCALE GENOMIC DNA]</scope>
    <source>
        <strain evidence="1 2">LB2P30</strain>
    </source>
</reference>
<organism evidence="1 2">
    <name type="scientific">Flavobacterium laiguense</name>
    <dbReference type="NCBI Taxonomy" id="2169409"/>
    <lineage>
        <taxon>Bacteria</taxon>
        <taxon>Pseudomonadati</taxon>
        <taxon>Bacteroidota</taxon>
        <taxon>Flavobacteriia</taxon>
        <taxon>Flavobacteriales</taxon>
        <taxon>Flavobacteriaceae</taxon>
        <taxon>Flavobacterium</taxon>
    </lineage>
</organism>
<proteinExistence type="predicted"/>
<sequence>MRTTFFTVFFILLFFQLGMAQNTKGKIIDSTTGESIPYANIMVNESENLVSNAEGFFALSENNSKDDTLLTVSYMGFVNRKLTVGELKKLDYTIKLLPGIYELNDVVVSNKKPNAYEIMANVKANLSRNYTTGEKGSKEMFFYRTSNYFKPSIIDVEINKSTGFSKQALSKVNNDLQTFSSQLISHPPVSFTDILCNYYSVKTKKADKFVFTSKLDVLKATILKKEGESTSIEDLEKKAKNLMLQHLDTTKYYRIKSGLIGSRDTISLRKEFNKKPGKDKEPKNQLTAEKSNLNNFMYENNLLSNKRFDFIQKPELYYYTLEGTIYNNQNEFAYVLTFKPRKSKAMYVGKLYISESDYAVLRTDYVLDEGEKVHNFNMKFLFGIKVSENVSKGTIIYKKRAEDDSYYMQYAATENGNYLYLNRPLKLIELTNSEKDVLAFDFKIEANILNKIEFLNMSRSETTASAIEKIKEENFQFKTIKSYDPKMWKDYNAIEPLQEMKQFKVIN</sequence>
<dbReference type="Proteomes" id="UP000245618">
    <property type="component" value="Unassembled WGS sequence"/>
</dbReference>
<dbReference type="EMBL" id="QCZH01000019">
    <property type="protein sequence ID" value="PWA07722.1"/>
    <property type="molecule type" value="Genomic_DNA"/>
</dbReference>
<name>A0A2U1JRH4_9FLAO</name>
<gene>
    <name evidence="1" type="ORF">DB891_13750</name>
</gene>
<keyword evidence="2" id="KW-1185">Reference proteome</keyword>
<evidence type="ECO:0000313" key="1">
    <source>
        <dbReference type="EMBL" id="PWA07722.1"/>
    </source>
</evidence>
<comment type="caution">
    <text evidence="1">The sequence shown here is derived from an EMBL/GenBank/DDBJ whole genome shotgun (WGS) entry which is preliminary data.</text>
</comment>
<evidence type="ECO:0008006" key="3">
    <source>
        <dbReference type="Google" id="ProtNLM"/>
    </source>
</evidence>
<accession>A0A2U1JRH4</accession>
<dbReference type="Pfam" id="PF13715">
    <property type="entry name" value="CarbopepD_reg_2"/>
    <property type="match status" value="1"/>
</dbReference>
<evidence type="ECO:0000313" key="2">
    <source>
        <dbReference type="Proteomes" id="UP000245618"/>
    </source>
</evidence>